<evidence type="ECO:0000256" key="12">
    <source>
        <dbReference type="ARBA" id="ARBA00023170"/>
    </source>
</evidence>
<evidence type="ECO:0000256" key="2">
    <source>
        <dbReference type="ARBA" id="ARBA00009810"/>
    </source>
</evidence>
<evidence type="ECO:0000313" key="20">
    <source>
        <dbReference type="Proteomes" id="UP000199524"/>
    </source>
</evidence>
<dbReference type="InterPro" id="IPR000531">
    <property type="entry name" value="Beta-barrel_TonB"/>
</dbReference>
<dbReference type="FunFam" id="2.170.130.10:FF:000010">
    <property type="entry name" value="Ferripyoverdine receptor"/>
    <property type="match status" value="1"/>
</dbReference>
<dbReference type="RefSeq" id="WP_090210461.1">
    <property type="nucleotide sequence ID" value="NZ_LT629777.1"/>
</dbReference>
<reference evidence="20" key="1">
    <citation type="submission" date="2016-10" db="EMBL/GenBank/DDBJ databases">
        <authorList>
            <person name="Varghese N."/>
            <person name="Submissions S."/>
        </authorList>
    </citation>
    <scope>NUCLEOTIDE SEQUENCE [LARGE SCALE GENOMIC DNA]</scope>
    <source>
        <strain evidence="20">ATCC 23835</strain>
    </source>
</reference>
<dbReference type="InterPro" id="IPR010105">
    <property type="entry name" value="TonB_sidphr_rcpt"/>
</dbReference>
<organism evidence="19 20">
    <name type="scientific">Pseudomonas asplenii</name>
    <dbReference type="NCBI Taxonomy" id="53407"/>
    <lineage>
        <taxon>Bacteria</taxon>
        <taxon>Pseudomonadati</taxon>
        <taxon>Pseudomonadota</taxon>
        <taxon>Gammaproteobacteria</taxon>
        <taxon>Pseudomonadales</taxon>
        <taxon>Pseudomonadaceae</taxon>
        <taxon>Pseudomonas</taxon>
    </lineage>
</organism>
<evidence type="ECO:0000256" key="8">
    <source>
        <dbReference type="ARBA" id="ARBA00023004"/>
    </source>
</evidence>
<evidence type="ECO:0000256" key="1">
    <source>
        <dbReference type="ARBA" id="ARBA00004571"/>
    </source>
</evidence>
<comment type="similarity">
    <text evidence="2 14 16">Belongs to the TonB-dependent receptor family.</text>
</comment>
<dbReference type="InterPro" id="IPR037066">
    <property type="entry name" value="Plug_dom_sf"/>
</dbReference>
<keyword evidence="12 19" id="KW-0675">Receptor</keyword>
<evidence type="ECO:0000259" key="18">
    <source>
        <dbReference type="SMART" id="SM00965"/>
    </source>
</evidence>
<keyword evidence="9" id="KW-0406">Ion transport</keyword>
<evidence type="ECO:0000256" key="6">
    <source>
        <dbReference type="ARBA" id="ARBA00022692"/>
    </source>
</evidence>
<dbReference type="InterPro" id="IPR039426">
    <property type="entry name" value="TonB-dep_rcpt-like"/>
</dbReference>
<dbReference type="PANTHER" id="PTHR32552:SF74">
    <property type="entry name" value="HYDROXAMATE SIDEROPHORE RECEPTOR FHUE"/>
    <property type="match status" value="1"/>
</dbReference>
<evidence type="ECO:0000256" key="16">
    <source>
        <dbReference type="RuleBase" id="RU003357"/>
    </source>
</evidence>
<evidence type="ECO:0000313" key="19">
    <source>
        <dbReference type="EMBL" id="SDT39671.1"/>
    </source>
</evidence>
<evidence type="ECO:0000256" key="17">
    <source>
        <dbReference type="SAM" id="SignalP"/>
    </source>
</evidence>
<evidence type="ECO:0000256" key="15">
    <source>
        <dbReference type="PROSITE-ProRule" id="PRU10144"/>
    </source>
</evidence>
<evidence type="ECO:0000256" key="3">
    <source>
        <dbReference type="ARBA" id="ARBA00022448"/>
    </source>
</evidence>
<dbReference type="NCBIfam" id="TIGR01783">
    <property type="entry name" value="TonB-siderophor"/>
    <property type="match status" value="1"/>
</dbReference>
<feature type="domain" description="Secretin/TonB short N-terminal" evidence="18">
    <location>
        <begin position="68"/>
        <end position="118"/>
    </location>
</feature>
<keyword evidence="13 14" id="KW-0998">Cell outer membrane</keyword>
<protein>
    <submittedName>
        <fullName evidence="19">Outer-membrane receptor for ferric coprogen and ferric-rhodotorulic acid</fullName>
    </submittedName>
</protein>
<keyword evidence="20" id="KW-1185">Reference proteome</keyword>
<keyword evidence="5" id="KW-0410">Iron transport</keyword>
<dbReference type="Gene3D" id="2.40.170.20">
    <property type="entry name" value="TonB-dependent receptor, beta-barrel domain"/>
    <property type="match status" value="1"/>
</dbReference>
<dbReference type="Pfam" id="PF07660">
    <property type="entry name" value="STN"/>
    <property type="match status" value="1"/>
</dbReference>
<dbReference type="PROSITE" id="PS01156">
    <property type="entry name" value="TONB_DEPENDENT_REC_2"/>
    <property type="match status" value="1"/>
</dbReference>
<evidence type="ECO:0000256" key="7">
    <source>
        <dbReference type="ARBA" id="ARBA00022729"/>
    </source>
</evidence>
<evidence type="ECO:0000256" key="9">
    <source>
        <dbReference type="ARBA" id="ARBA00023065"/>
    </source>
</evidence>
<gene>
    <name evidence="19" type="ORF">SAMN05216598_5464</name>
</gene>
<dbReference type="Proteomes" id="UP000199524">
    <property type="component" value="Chromosome I"/>
</dbReference>
<dbReference type="GO" id="GO:0015891">
    <property type="term" value="P:siderophore transport"/>
    <property type="evidence" value="ECO:0007669"/>
    <property type="project" value="InterPro"/>
</dbReference>
<evidence type="ECO:0000256" key="13">
    <source>
        <dbReference type="ARBA" id="ARBA00023237"/>
    </source>
</evidence>
<evidence type="ECO:0000256" key="4">
    <source>
        <dbReference type="ARBA" id="ARBA00022452"/>
    </source>
</evidence>
<dbReference type="GO" id="GO:0015344">
    <property type="term" value="F:siderophore uptake transmembrane transporter activity"/>
    <property type="evidence" value="ECO:0007669"/>
    <property type="project" value="TreeGrafter"/>
</dbReference>
<dbReference type="Pfam" id="PF07715">
    <property type="entry name" value="Plug"/>
    <property type="match status" value="1"/>
</dbReference>
<dbReference type="GO" id="GO:0038023">
    <property type="term" value="F:signaling receptor activity"/>
    <property type="evidence" value="ECO:0007669"/>
    <property type="project" value="InterPro"/>
</dbReference>
<keyword evidence="11 14" id="KW-0472">Membrane</keyword>
<dbReference type="EMBL" id="LT629777">
    <property type="protein sequence ID" value="SDT39671.1"/>
    <property type="molecule type" value="Genomic_DNA"/>
</dbReference>
<keyword evidence="10 16" id="KW-0798">TonB box</keyword>
<dbReference type="GO" id="GO:0009279">
    <property type="term" value="C:cell outer membrane"/>
    <property type="evidence" value="ECO:0007669"/>
    <property type="project" value="UniProtKB-SubCell"/>
</dbReference>
<keyword evidence="3 14" id="KW-0813">Transport</keyword>
<dbReference type="Gene3D" id="2.170.130.10">
    <property type="entry name" value="TonB-dependent receptor, plug domain"/>
    <property type="match status" value="1"/>
</dbReference>
<dbReference type="SMART" id="SM00965">
    <property type="entry name" value="STN"/>
    <property type="match status" value="1"/>
</dbReference>
<dbReference type="GeneID" id="300210308"/>
<feature type="short sequence motif" description="TonB C-terminal box" evidence="15">
    <location>
        <begin position="816"/>
        <end position="833"/>
    </location>
</feature>
<dbReference type="InterPro" id="IPR036942">
    <property type="entry name" value="Beta-barrel_TonB_sf"/>
</dbReference>
<dbReference type="PANTHER" id="PTHR32552">
    <property type="entry name" value="FERRICHROME IRON RECEPTOR-RELATED"/>
    <property type="match status" value="1"/>
</dbReference>
<evidence type="ECO:0000256" key="10">
    <source>
        <dbReference type="ARBA" id="ARBA00023077"/>
    </source>
</evidence>
<evidence type="ECO:0000256" key="11">
    <source>
        <dbReference type="ARBA" id="ARBA00023136"/>
    </source>
</evidence>
<feature type="signal peptide" evidence="17">
    <location>
        <begin position="1"/>
        <end position="43"/>
    </location>
</feature>
<keyword evidence="8" id="KW-0408">Iron</keyword>
<sequence>MPTTHRLTPLSKALLVRKMLRSPVTLGAMGMALALPMAAQVQAQEFQFDIAAQPLPAALHELGRQGNIQVLYNPERVQGLQGAAVKGKLTPGQAASELLKNTGVNYSFQGDTLTLSSAPASATGSGLNLAATTISAQAQTLGTSTDGTGSYTTGAVTIGKTPHSLRETPQSVTVVTRQQMDDKNLTKLDEVMAQTTGITRSNRNFGGNVFNSRGFTLEDDSYMIDGVPGLAYNLTGWLRPDMAVFDRVEVLRGASGLLVGAGNPGGAVNLVRKRPTSDPHFSISTSAGSWDNYRMDLDGSGRLNEQGTLRGRAVVAYEDRGYFQDGLNSQTPLLYGIVEADLNDSTTLAVGLRHQRTLYQGYTIFGLPRYSNGREIDVSRSTSLGQDWNRHEIEVNEVFADLEHHLNDNWTSKVSVTQSESMFNQRVAYSQGALDPVTQSGTELSNTQFRREYVTSKGIDGHIAGNFDAFGLTHELMVGANWSQQHILSKQSLVPIDLPIDVFDPNHHLISKPQQPSWQSLDDITQRQYGLYSTLRLRLAEPLSLVLGGRLSWYKNDNTRYDYPSDITGITATQTTPNNYREDKKFTPFAGVIYDLNEEWSWYASYADIFRPQSNYRDASGKGLDPTLGSNYETGIKGALYDGRLNLSAAVFYIKQKDLFQTDDAATSATPEACLRNNPSSGSCYVNGPPSTSKGVELEASGEVATGWQMSAGYTYNITRNDDGSSIDSETPKHMLRVSTMYNLQGNLNRLSVGGGVSTQSGYVSHFNDQDIPNPGRAIWDARTQYKLDDHWKLSFDLKNVFDKKYYEATGELRRGSYYGEPRNFMVTLRGDF</sequence>
<dbReference type="Gene3D" id="3.55.50.30">
    <property type="match status" value="1"/>
</dbReference>
<dbReference type="InterPro" id="IPR010917">
    <property type="entry name" value="TonB_rcpt_CS"/>
</dbReference>
<evidence type="ECO:0000256" key="14">
    <source>
        <dbReference type="PROSITE-ProRule" id="PRU01360"/>
    </source>
</evidence>
<evidence type="ECO:0000256" key="5">
    <source>
        <dbReference type="ARBA" id="ARBA00022496"/>
    </source>
</evidence>
<proteinExistence type="inferred from homology"/>
<accession>A0A1H2A0X1</accession>
<feature type="chain" id="PRO_5009268305" evidence="17">
    <location>
        <begin position="44"/>
        <end position="833"/>
    </location>
</feature>
<dbReference type="InterPro" id="IPR011662">
    <property type="entry name" value="Secretin/TonB_short_N"/>
</dbReference>
<keyword evidence="4 14" id="KW-1134">Transmembrane beta strand</keyword>
<comment type="subcellular location">
    <subcellularLocation>
        <location evidence="1 14">Cell outer membrane</location>
        <topology evidence="1 14">Multi-pass membrane protein</topology>
    </subcellularLocation>
</comment>
<keyword evidence="6 14" id="KW-0812">Transmembrane</keyword>
<name>A0A1H2A0X1_9PSED</name>
<dbReference type="PROSITE" id="PS52016">
    <property type="entry name" value="TONB_DEPENDENT_REC_3"/>
    <property type="match status" value="1"/>
</dbReference>
<dbReference type="SUPFAM" id="SSF56935">
    <property type="entry name" value="Porins"/>
    <property type="match status" value="1"/>
</dbReference>
<dbReference type="InterPro" id="IPR012910">
    <property type="entry name" value="Plug_dom"/>
</dbReference>
<dbReference type="CDD" id="cd01347">
    <property type="entry name" value="ligand_gated_channel"/>
    <property type="match status" value="1"/>
</dbReference>
<dbReference type="Pfam" id="PF00593">
    <property type="entry name" value="TonB_dep_Rec_b-barrel"/>
    <property type="match status" value="1"/>
</dbReference>
<dbReference type="AlphaFoldDB" id="A0A1H2A0X1"/>
<keyword evidence="7 17" id="KW-0732">Signal</keyword>